<sequence>MPTLNLFTSIPVDPVISSDLLKDPTNAVAKIIGKPAFVRFIFDPGKGLAISYKSGSDPVSVDDILLQHGLAHQEVWKNEVDEMKKVIDTLETKHRHLPIEDLTEAGLIASKPSQRESLT</sequence>
<proteinExistence type="predicted"/>
<dbReference type="EMBL" id="CM042044">
    <property type="protein sequence ID" value="KAI3686369.1"/>
    <property type="molecule type" value="Genomic_DNA"/>
</dbReference>
<reference evidence="2" key="1">
    <citation type="journal article" date="2022" name="Mol. Ecol. Resour.">
        <title>The genomes of chicory, endive, great burdock and yacon provide insights into Asteraceae palaeo-polyploidization history and plant inulin production.</title>
        <authorList>
            <person name="Fan W."/>
            <person name="Wang S."/>
            <person name="Wang H."/>
            <person name="Wang A."/>
            <person name="Jiang F."/>
            <person name="Liu H."/>
            <person name="Zhao H."/>
            <person name="Xu D."/>
            <person name="Zhang Y."/>
        </authorList>
    </citation>
    <scope>NUCLEOTIDE SEQUENCE [LARGE SCALE GENOMIC DNA]</scope>
    <source>
        <strain evidence="2">cv. Yunnan</strain>
    </source>
</reference>
<evidence type="ECO:0000313" key="1">
    <source>
        <dbReference type="EMBL" id="KAI3686369.1"/>
    </source>
</evidence>
<comment type="caution">
    <text evidence="1">The sequence shown here is derived from an EMBL/GenBank/DDBJ whole genome shotgun (WGS) entry which is preliminary data.</text>
</comment>
<protein>
    <submittedName>
        <fullName evidence="1">Uncharacterized protein</fullName>
    </submittedName>
</protein>
<accession>A0ACB8YKV5</accession>
<dbReference type="Proteomes" id="UP001056120">
    <property type="component" value="Linkage Group LG27"/>
</dbReference>
<reference evidence="1 2" key="2">
    <citation type="journal article" date="2022" name="Mol. Ecol. Resour.">
        <title>The genomes of chicory, endive, great burdock and yacon provide insights into Asteraceae paleo-polyploidization history and plant inulin production.</title>
        <authorList>
            <person name="Fan W."/>
            <person name="Wang S."/>
            <person name="Wang H."/>
            <person name="Wang A."/>
            <person name="Jiang F."/>
            <person name="Liu H."/>
            <person name="Zhao H."/>
            <person name="Xu D."/>
            <person name="Zhang Y."/>
        </authorList>
    </citation>
    <scope>NUCLEOTIDE SEQUENCE [LARGE SCALE GENOMIC DNA]</scope>
    <source>
        <strain evidence="2">cv. Yunnan</strain>
        <tissue evidence="1">Leaves</tissue>
    </source>
</reference>
<gene>
    <name evidence="1" type="ORF">L1987_80044</name>
</gene>
<evidence type="ECO:0000313" key="2">
    <source>
        <dbReference type="Proteomes" id="UP001056120"/>
    </source>
</evidence>
<organism evidence="1 2">
    <name type="scientific">Smallanthus sonchifolius</name>
    <dbReference type="NCBI Taxonomy" id="185202"/>
    <lineage>
        <taxon>Eukaryota</taxon>
        <taxon>Viridiplantae</taxon>
        <taxon>Streptophyta</taxon>
        <taxon>Embryophyta</taxon>
        <taxon>Tracheophyta</taxon>
        <taxon>Spermatophyta</taxon>
        <taxon>Magnoliopsida</taxon>
        <taxon>eudicotyledons</taxon>
        <taxon>Gunneridae</taxon>
        <taxon>Pentapetalae</taxon>
        <taxon>asterids</taxon>
        <taxon>campanulids</taxon>
        <taxon>Asterales</taxon>
        <taxon>Asteraceae</taxon>
        <taxon>Asteroideae</taxon>
        <taxon>Heliantheae alliance</taxon>
        <taxon>Millerieae</taxon>
        <taxon>Smallanthus</taxon>
    </lineage>
</organism>
<name>A0ACB8YKV5_9ASTR</name>
<keyword evidence="2" id="KW-1185">Reference proteome</keyword>